<evidence type="ECO:0000313" key="3">
    <source>
        <dbReference type="Proteomes" id="UP001207408"/>
    </source>
</evidence>
<accession>A0AAE3MG92</accession>
<evidence type="ECO:0000259" key="1">
    <source>
        <dbReference type="Pfam" id="PF19580"/>
    </source>
</evidence>
<comment type="caution">
    <text evidence="2">The sequence shown here is derived from an EMBL/GenBank/DDBJ whole genome shotgun (WGS) entry which is preliminary data.</text>
</comment>
<dbReference type="SUPFAM" id="SSF56219">
    <property type="entry name" value="DNase I-like"/>
    <property type="match status" value="1"/>
</dbReference>
<dbReference type="GO" id="GO:0004519">
    <property type="term" value="F:endonuclease activity"/>
    <property type="evidence" value="ECO:0007669"/>
    <property type="project" value="UniProtKB-KW"/>
</dbReference>
<dbReference type="Pfam" id="PF19580">
    <property type="entry name" value="Exo_endo_phos_3"/>
    <property type="match status" value="1"/>
</dbReference>
<dbReference type="Proteomes" id="UP001207408">
    <property type="component" value="Unassembled WGS sequence"/>
</dbReference>
<keyword evidence="2" id="KW-0540">Nuclease</keyword>
<keyword evidence="3" id="KW-1185">Reference proteome</keyword>
<feature type="domain" description="Endonuclease/exonuclease/phosphatase" evidence="1">
    <location>
        <begin position="29"/>
        <end position="343"/>
    </location>
</feature>
<protein>
    <submittedName>
        <fullName evidence="2">Endonuclease/exonuclease/phosphatase family protein</fullName>
    </submittedName>
</protein>
<dbReference type="PANTHER" id="PTHR42834:SF1">
    <property type="entry name" value="ENDONUCLEASE_EXONUCLEASE_PHOSPHATASE FAMILY PROTEIN (AFU_ORTHOLOGUE AFUA_3G09210)"/>
    <property type="match status" value="1"/>
</dbReference>
<proteinExistence type="predicted"/>
<dbReference type="InterPro" id="IPR036691">
    <property type="entry name" value="Endo/exonu/phosph_ase_sf"/>
</dbReference>
<dbReference type="InterPro" id="IPR005135">
    <property type="entry name" value="Endo/exonuclease/phosphatase"/>
</dbReference>
<reference evidence="2" key="1">
    <citation type="submission" date="2022-10" db="EMBL/GenBank/DDBJ databases">
        <authorList>
            <person name="Yu W.X."/>
        </authorList>
    </citation>
    <scope>NUCLEOTIDE SEQUENCE</scope>
    <source>
        <strain evidence="2">D04</strain>
    </source>
</reference>
<dbReference type="Gene3D" id="3.60.10.10">
    <property type="entry name" value="Endonuclease/exonuclease/phosphatase"/>
    <property type="match status" value="1"/>
</dbReference>
<sequence>MKSIQVYTFIILVFSFYQCTTLPEQKHLVAFYNLENLFDTINDPGIWDGEFTPEGSKKWDTQKYTSKINNMSKVIAQIGEDIELNAPDIIGLCEVENRQVIHDLIKTTPLKKFNFEIIHKDSPDKRGIDVALLYKKTAFKEICSSWHPLNIYDADSGNRIHTRDQLLVTGILKKDTIHIIVNHWPSRYGGKQRSIPHRKAAASLNRSIIDSLLRINAKAKILTMGDFNDNPNDQSIITFLNAQANCNFSSHYELYNPLAKTYKQGMGTLYYRGGWDLFDQIIISESLCKNKGKGLQMDTAGIFNKPFLIQQNGKFKGNLHRTYGGKTYLNGYSDHLPVYMVLKARE</sequence>
<name>A0AAE3MG92_9BACT</name>
<gene>
    <name evidence="2" type="ORF">OM074_15725</name>
</gene>
<dbReference type="AlphaFoldDB" id="A0AAE3MG92"/>
<keyword evidence="2" id="KW-0378">Hydrolase</keyword>
<dbReference type="PANTHER" id="PTHR42834">
    <property type="entry name" value="ENDONUCLEASE/EXONUCLEASE/PHOSPHATASE FAMILY PROTEIN (AFU_ORTHOLOGUE AFUA_3G09210)"/>
    <property type="match status" value="1"/>
</dbReference>
<organism evidence="2 3">
    <name type="scientific">Plebeiibacterium marinum</name>
    <dbReference type="NCBI Taxonomy" id="2992111"/>
    <lineage>
        <taxon>Bacteria</taxon>
        <taxon>Pseudomonadati</taxon>
        <taxon>Bacteroidota</taxon>
        <taxon>Bacteroidia</taxon>
        <taxon>Marinilabiliales</taxon>
        <taxon>Marinilabiliaceae</taxon>
        <taxon>Plebeiibacterium</taxon>
    </lineage>
</organism>
<dbReference type="RefSeq" id="WP_301201145.1">
    <property type="nucleotide sequence ID" value="NZ_JAPDPI010000037.1"/>
</dbReference>
<dbReference type="EMBL" id="JAPDPI010000037">
    <property type="protein sequence ID" value="MCW3807087.1"/>
    <property type="molecule type" value="Genomic_DNA"/>
</dbReference>
<keyword evidence="2" id="KW-0255">Endonuclease</keyword>
<evidence type="ECO:0000313" key="2">
    <source>
        <dbReference type="EMBL" id="MCW3807087.1"/>
    </source>
</evidence>